<dbReference type="Ensembl" id="ENSLLET00000031847.1">
    <property type="protein sequence ID" value="ENSLLEP00000030669.1"/>
    <property type="gene ID" value="ENSLLEG00000019419.1"/>
</dbReference>
<feature type="compositionally biased region" description="Polar residues" evidence="3">
    <location>
        <begin position="658"/>
        <end position="673"/>
    </location>
</feature>
<dbReference type="InterPro" id="IPR057365">
    <property type="entry name" value="URGCP"/>
</dbReference>
<proteinExistence type="inferred from homology"/>
<reference evidence="5" key="2">
    <citation type="submission" date="2025-09" db="UniProtKB">
        <authorList>
            <consortium name="Ensembl"/>
        </authorList>
    </citation>
    <scope>IDENTIFICATION</scope>
</reference>
<dbReference type="InterPro" id="IPR058641">
    <property type="entry name" value="GVIN1_dom"/>
</dbReference>
<dbReference type="OrthoDB" id="1597724at2759"/>
<reference evidence="5" key="1">
    <citation type="submission" date="2025-08" db="UniProtKB">
        <authorList>
            <consortium name="Ensembl"/>
        </authorList>
    </citation>
    <scope>IDENTIFICATION</scope>
</reference>
<dbReference type="Pfam" id="PF25974">
    <property type="entry name" value="URGCP_9th"/>
    <property type="match status" value="1"/>
</dbReference>
<dbReference type="InterPro" id="IPR030383">
    <property type="entry name" value="G_VLIG_dom"/>
</dbReference>
<dbReference type="GO" id="GO:0005525">
    <property type="term" value="F:GTP binding"/>
    <property type="evidence" value="ECO:0007669"/>
    <property type="project" value="InterPro"/>
</dbReference>
<dbReference type="InterPro" id="IPR052986">
    <property type="entry name" value="VLIG_GTPase"/>
</dbReference>
<feature type="domain" description="VLIG-type G" evidence="4">
    <location>
        <begin position="1421"/>
        <end position="1665"/>
    </location>
</feature>
<organism evidence="5 6">
    <name type="scientific">Leptobrachium leishanense</name>
    <name type="common">Leishan spiny toad</name>
    <dbReference type="NCBI Taxonomy" id="445787"/>
    <lineage>
        <taxon>Eukaryota</taxon>
        <taxon>Metazoa</taxon>
        <taxon>Chordata</taxon>
        <taxon>Craniata</taxon>
        <taxon>Vertebrata</taxon>
        <taxon>Euteleostomi</taxon>
        <taxon>Amphibia</taxon>
        <taxon>Batrachia</taxon>
        <taxon>Anura</taxon>
        <taxon>Pelobatoidea</taxon>
        <taxon>Megophryidae</taxon>
        <taxon>Leptobrachium</taxon>
    </lineage>
</organism>
<comment type="similarity">
    <text evidence="1">Belongs to the TRAFAC class dynamin-like GTPase superfamily. Very large inducible GTPase (VLIG) family.</text>
</comment>
<feature type="compositionally biased region" description="Polar residues" evidence="3">
    <location>
        <begin position="551"/>
        <end position="561"/>
    </location>
</feature>
<feature type="region of interest" description="Disordered" evidence="3">
    <location>
        <begin position="1"/>
        <end position="125"/>
    </location>
</feature>
<evidence type="ECO:0000259" key="4">
    <source>
        <dbReference type="PROSITE" id="PS51717"/>
    </source>
</evidence>
<dbReference type="SUPFAM" id="SSF52540">
    <property type="entry name" value="P-loop containing nucleoside triphosphate hydrolases"/>
    <property type="match status" value="1"/>
</dbReference>
<dbReference type="GeneTree" id="ENSGT00940000154390"/>
<accession>A0A8C5Q1R9</accession>
<dbReference type="Gene3D" id="3.40.50.300">
    <property type="entry name" value="P-loop containing nucleotide triphosphate hydrolases"/>
    <property type="match status" value="1"/>
</dbReference>
<feature type="coiled-coil region" evidence="2">
    <location>
        <begin position="1814"/>
        <end position="1841"/>
    </location>
</feature>
<dbReference type="PANTHER" id="PTHR14819">
    <property type="entry name" value="GTP-BINDING"/>
    <property type="match status" value="1"/>
</dbReference>
<dbReference type="PANTHER" id="PTHR14819:SF18">
    <property type="entry name" value="INTERFERON-INDUCED VERY LARGE GTPASE 1"/>
    <property type="match status" value="1"/>
</dbReference>
<feature type="compositionally biased region" description="Polar residues" evidence="3">
    <location>
        <begin position="291"/>
        <end position="301"/>
    </location>
</feature>
<keyword evidence="2" id="KW-0175">Coiled coil</keyword>
<dbReference type="InterPro" id="IPR027417">
    <property type="entry name" value="P-loop_NTPase"/>
</dbReference>
<evidence type="ECO:0000313" key="5">
    <source>
        <dbReference type="Ensembl" id="ENSLLEP00000030669.1"/>
    </source>
</evidence>
<dbReference type="Proteomes" id="UP000694569">
    <property type="component" value="Unplaced"/>
</dbReference>
<evidence type="ECO:0000256" key="2">
    <source>
        <dbReference type="SAM" id="Coils"/>
    </source>
</evidence>
<feature type="compositionally biased region" description="Low complexity" evidence="3">
    <location>
        <begin position="420"/>
        <end position="429"/>
    </location>
</feature>
<evidence type="ECO:0000256" key="3">
    <source>
        <dbReference type="SAM" id="MobiDB-lite"/>
    </source>
</evidence>
<dbReference type="PROSITE" id="PS51717">
    <property type="entry name" value="G_VLIG"/>
    <property type="match status" value="1"/>
</dbReference>
<sequence>MDPTGDTNETDTICDDPVIPPEQEEVMGPTGDTSETDCACADPVNPPEQEEVMDPIGNTNESDATCVDPVIPPEQEEVMDPTRDTNETDTICDDPVNPSEQEEIMDPTGDTNETVTTCNDPVIPLEQEEVMDPTGDTNETDTICVDPVIPLEQEEVMGPTGDISENDTTCADSVNPPEQEEIKDPTGDTNETGTSCDDPVIPPKQEEVMGPTGDTSETDTACADQVNPPEQEEIMDPTGDTSEMDTTCDDPVNPPKQEEIMGPTGNTNETDTIRDDPVIPPEQDKVKGPTGDTNETDTTCNDPVIPPEQEEAMGATGDTSETDCACAAPVNPPEQEEIMDPTGNTNESDATCVDPLNPPVQDEALIPIGDTSETDTTCIDPVIPPEQEEVMGPIGDTSETDTACAEPVNPPEQEEIMDPTGNTNDTDTTCAVPVNPPEQDKVKGPTGDTNETDTTCDDPVNPPEQEEVMGPTGDTNESDATCVDPVIPPEQEEVMDPTGDTNETDTTYVDPLNAPEQEEVMGPTGDTNETEITCDDPVNPPAQEEVMGPTGDSNESDTTCNDPVKPSEQDEVVILTGDTNEIDATCVDSIEQPEQEETMGPTGDRNKMDTICSDPGNSPEQDEIVASTKDVNQVDTTGALCNVDSDQQDEATGPPGDTNETNTACSDPVNSPEQGDIMASTRDANQVDTVGESYHVDPPEQDKAMESTGDTSQAEAAASILVDSSGDLEKPCCVRLSPIGESPCGSFHEKDSPAVVPKDNFTHMNGEKTDSSPEQITQRPVSRLFEHDYQEFLQQLEKMKPVTNVSDASAENRRKTIDETLQQLNMERYRTSKLSLTDVLKIGKETFKKTIPQNIEDIPWYFLQNLMTLDGSARNTRLDQNTLDVRTSNGQEEDLDFMNEFDTSNSIHPLDVMCLLFLCSDSFLQQEIMTKMSMCQFAVPLLLPAGDGTDGTFMLWAMRDIVKRWRPHSLADSKGCREDNLVNIPMPTFSFVKLGRCNLSKSRILNHILSPVQQHHDFFVHQNMEGANVLRELSDGLVEIAWYFPGGRENSDLFQDPMAVTNLRGDLESNWKQFSFLTRVSAAVFIFTESINEKEYKLLLNQDIGDTHYFIIIAPSSNHVSKATQTHIHMLYPALKITRKNVLVKNSSVNDAELVKKLQLIIADLMRTSQNYLNLEDMSHMASDLGIQVDENSEENQNSRTLALEITRGIKDVVEYKNQTLRLQVTLWKNLAKVEKELCRMKKQGSESAEDYRAKLVKKQVELRKKQHDHKSPDGMTRFITAINLLSRTEKHYFLKWMKLYLDAIARHNLGLLQTEYKESCYSLTTNMEKLNQLDERIFNSSLGVEHFFRELGQFYEAERSMVNEGKIEQNQRKYSKVPGIAADLLLDGFPLELIDGDAANIPLQWITDVLTELDHRIGRQCRMRVITVVGVQSTGKSTLLNTMFGLQFPVASGRCTRGAFMTLIKVKDNFQEELGCDFILVIDTEGLKAPELASVEDSYEHDNELATLVVGLSDIAIINMAMENTAEMKDILQIVVHAFLRMKEIGKKPSCQFVHQNVSDVSAHEKNMRDRKKLLEQLDEMTNIAAKMEERSNVTRFSDIMEYDLEEHSWYIPGLWHGVPPMASVNKGYSDSIFQLKKHLFETMKNQQRSRSSQNIHDFIKWIKSLWNAVKYEKFIFSFRNSLVAEAYNQLSITYSELEWNFRKRSHQWMMETENEIENYPTVEIEKDVSAEIKQEMNRMLQEEERIMTEELEKYFEMGCKYAHLIERYREDFFRSVTLLRKEQEDSLGSKCELAIQIQRGRYEIQCVQDSYLKMIEEKASSLLEDCRNAQHKLSDKELESEFERMWNKSISGVASTGLRKRNISQEMLEQLRKDMRHKAGYVNEKLNNVKSLAEFGQNGLGKDTKYAQSAWFKNIPDSNHTQYWEDVGDIVLALINKCDGQITEKTNLKRDYHDTYCQELLNIINDMLNKGNARKLHLTPLFELDVKLVILGRAAPKFQKTHNNFFQDNNPKFCLEKLKAHYFSTFKSIYHEKDESQIRAQRFCEMCLKPAVSEYMYKILGGKIVDDILTSGDSIQYSSRTFFQFTLLKELLEESVFDQYVKYNNHYEGFVKDWIHKYIVNKYMEASSLDPLKSNILSAIIKKVRAVLKEPKVTESSIMSQCLKTFCDKLKKHLVISKQEIKAIMFQNTASPQQFTTDVESFLPQTEEQINADMKNSTIESVLSKVALKPQNELFKKVFGCGKQCPFCKVPCEAGAADHKEHFASVHRPQGLGSYRCKETKALSYSICSTDVVGNTDFQNSDTDWKPRPYRDYRKFYPDWTIQPDPTIGASNYWKFVFKQFNKQFSERYNAKPAEIPEDWRNITKEQALRSLMETFNMS</sequence>
<feature type="compositionally biased region" description="Basic and acidic residues" evidence="3">
    <location>
        <begin position="271"/>
        <end position="287"/>
    </location>
</feature>
<dbReference type="Pfam" id="PF25496">
    <property type="entry name" value="URGCP"/>
    <property type="match status" value="1"/>
</dbReference>
<dbReference type="Pfam" id="PF25683">
    <property type="entry name" value="URGCP_GTPase"/>
    <property type="match status" value="1"/>
</dbReference>
<feature type="compositionally biased region" description="Polar residues" evidence="3">
    <location>
        <begin position="109"/>
        <end position="119"/>
    </location>
</feature>
<name>A0A8C5Q1R9_9ANUR</name>
<feature type="compositionally biased region" description="Basic and acidic residues" evidence="3">
    <location>
        <begin position="694"/>
        <end position="705"/>
    </location>
</feature>
<evidence type="ECO:0000256" key="1">
    <source>
        <dbReference type="ARBA" id="ARBA00006828"/>
    </source>
</evidence>
<evidence type="ECO:0000313" key="6">
    <source>
        <dbReference type="Proteomes" id="UP000694569"/>
    </source>
</evidence>
<protein>
    <recommendedName>
        <fullName evidence="4">VLIG-type G domain-containing protein</fullName>
    </recommendedName>
</protein>
<feature type="region of interest" description="Disordered" evidence="3">
    <location>
        <begin position="157"/>
        <end position="710"/>
    </location>
</feature>
<keyword evidence="6" id="KW-1185">Reference proteome</keyword>